<dbReference type="EMBL" id="JAMSHJ010000007">
    <property type="protein sequence ID" value="KAI5383001.1"/>
    <property type="molecule type" value="Genomic_DNA"/>
</dbReference>
<dbReference type="AlphaFoldDB" id="A0A9D4ZS70"/>
<reference evidence="2 3" key="1">
    <citation type="journal article" date="2022" name="Nat. Genet.">
        <title>Improved pea reference genome and pan-genome highlight genomic features and evolutionary characteristics.</title>
        <authorList>
            <person name="Yang T."/>
            <person name="Liu R."/>
            <person name="Luo Y."/>
            <person name="Hu S."/>
            <person name="Wang D."/>
            <person name="Wang C."/>
            <person name="Pandey M.K."/>
            <person name="Ge S."/>
            <person name="Xu Q."/>
            <person name="Li N."/>
            <person name="Li G."/>
            <person name="Huang Y."/>
            <person name="Saxena R.K."/>
            <person name="Ji Y."/>
            <person name="Li M."/>
            <person name="Yan X."/>
            <person name="He Y."/>
            <person name="Liu Y."/>
            <person name="Wang X."/>
            <person name="Xiang C."/>
            <person name="Varshney R.K."/>
            <person name="Ding H."/>
            <person name="Gao S."/>
            <person name="Zong X."/>
        </authorList>
    </citation>
    <scope>NUCLEOTIDE SEQUENCE [LARGE SCALE GENOMIC DNA]</scope>
    <source>
        <strain evidence="2 3">cv. Zhongwan 6</strain>
    </source>
</reference>
<gene>
    <name evidence="2" type="ORF">KIW84_070417</name>
</gene>
<organism evidence="2 3">
    <name type="scientific">Pisum sativum</name>
    <name type="common">Garden pea</name>
    <name type="synonym">Lathyrus oleraceus</name>
    <dbReference type="NCBI Taxonomy" id="3888"/>
    <lineage>
        <taxon>Eukaryota</taxon>
        <taxon>Viridiplantae</taxon>
        <taxon>Streptophyta</taxon>
        <taxon>Embryophyta</taxon>
        <taxon>Tracheophyta</taxon>
        <taxon>Spermatophyta</taxon>
        <taxon>Magnoliopsida</taxon>
        <taxon>eudicotyledons</taxon>
        <taxon>Gunneridae</taxon>
        <taxon>Pentapetalae</taxon>
        <taxon>rosids</taxon>
        <taxon>fabids</taxon>
        <taxon>Fabales</taxon>
        <taxon>Fabaceae</taxon>
        <taxon>Papilionoideae</taxon>
        <taxon>50 kb inversion clade</taxon>
        <taxon>NPAAA clade</taxon>
        <taxon>Hologalegina</taxon>
        <taxon>IRL clade</taxon>
        <taxon>Fabeae</taxon>
        <taxon>Lathyrus</taxon>
    </lineage>
</organism>
<feature type="region of interest" description="Disordered" evidence="1">
    <location>
        <begin position="34"/>
        <end position="55"/>
    </location>
</feature>
<comment type="caution">
    <text evidence="2">The sequence shown here is derived from an EMBL/GenBank/DDBJ whole genome shotgun (WGS) entry which is preliminary data.</text>
</comment>
<protein>
    <submittedName>
        <fullName evidence="2">Uncharacterized protein</fullName>
    </submittedName>
</protein>
<evidence type="ECO:0000256" key="1">
    <source>
        <dbReference type="SAM" id="MobiDB-lite"/>
    </source>
</evidence>
<feature type="region of interest" description="Disordered" evidence="1">
    <location>
        <begin position="107"/>
        <end position="126"/>
    </location>
</feature>
<feature type="compositionally biased region" description="Polar residues" evidence="1">
    <location>
        <begin position="107"/>
        <end position="121"/>
    </location>
</feature>
<keyword evidence="3" id="KW-1185">Reference proteome</keyword>
<proteinExistence type="predicted"/>
<evidence type="ECO:0000313" key="3">
    <source>
        <dbReference type="Proteomes" id="UP001058974"/>
    </source>
</evidence>
<evidence type="ECO:0000313" key="2">
    <source>
        <dbReference type="EMBL" id="KAI5383001.1"/>
    </source>
</evidence>
<sequence length="188" mass="20439">MNPKSVGTDVDHFEVINDVVPLSIFPVHATPIRKPKTAASKKGKPSKVSTISSPSMAVSDVRNLDLSNDVRKPHSMSSLYLDPINVKVNVDASAKRFVVPEVMGNVETSENTNKPRSVMTLSKSSMTDVVSDVSTSLAQTDNPIETTLDKSNENVSTQSPEKLEEKDDSDGMFGDLLDKEENYGEKKG</sequence>
<feature type="compositionally biased region" description="Basic and acidic residues" evidence="1">
    <location>
        <begin position="176"/>
        <end position="188"/>
    </location>
</feature>
<dbReference type="Gramene" id="Psat07G0041700-T1">
    <property type="protein sequence ID" value="KAI5383001.1"/>
    <property type="gene ID" value="KIW84_070417"/>
</dbReference>
<dbReference type="Proteomes" id="UP001058974">
    <property type="component" value="Chromosome 7"/>
</dbReference>
<accession>A0A9D4ZS70</accession>
<feature type="region of interest" description="Disordered" evidence="1">
    <location>
        <begin position="133"/>
        <end position="188"/>
    </location>
</feature>
<name>A0A9D4ZS70_PEA</name>
<feature type="compositionally biased region" description="Basic residues" evidence="1">
    <location>
        <begin position="34"/>
        <end position="45"/>
    </location>
</feature>